<dbReference type="Proteomes" id="UP001363622">
    <property type="component" value="Unassembled WGS sequence"/>
</dbReference>
<organism evidence="3 4">
    <name type="scientific">Phyllosticta citriasiana</name>
    <dbReference type="NCBI Taxonomy" id="595635"/>
    <lineage>
        <taxon>Eukaryota</taxon>
        <taxon>Fungi</taxon>
        <taxon>Dikarya</taxon>
        <taxon>Ascomycota</taxon>
        <taxon>Pezizomycotina</taxon>
        <taxon>Dothideomycetes</taxon>
        <taxon>Dothideomycetes incertae sedis</taxon>
        <taxon>Botryosphaeriales</taxon>
        <taxon>Phyllostictaceae</taxon>
        <taxon>Phyllosticta</taxon>
    </lineage>
</organism>
<feature type="transmembrane region" description="Helical" evidence="2">
    <location>
        <begin position="138"/>
        <end position="162"/>
    </location>
</feature>
<gene>
    <name evidence="3" type="ORF">IWZ03DRAFT_92715</name>
</gene>
<protein>
    <submittedName>
        <fullName evidence="3">Uncharacterized protein</fullName>
    </submittedName>
</protein>
<evidence type="ECO:0000256" key="2">
    <source>
        <dbReference type="SAM" id="Phobius"/>
    </source>
</evidence>
<evidence type="ECO:0000256" key="1">
    <source>
        <dbReference type="SAM" id="MobiDB-lite"/>
    </source>
</evidence>
<keyword evidence="4" id="KW-1185">Reference proteome</keyword>
<keyword evidence="2" id="KW-1133">Transmembrane helix</keyword>
<feature type="compositionally biased region" description="Basic and acidic residues" evidence="1">
    <location>
        <begin position="18"/>
        <end position="28"/>
    </location>
</feature>
<proteinExistence type="predicted"/>
<sequence>MTTHVAGQWAPSHHHEKAKSLAKKETEKRRTHLFPVTSTLLFSARQTLRQNDAFLAQQKSSKNERERERRRHPDHGATVAAVAAAAPLLSTISKQTEERKKEISSWRTIASDPIDLVRYPAPFPILSHPIPSYPVSGFPFGVVCVFFWVLEPVFGLVMRAFFLTSFLLRRASVSWMDGWLVEIVAAAHWRRWRRRKMAETDWMID</sequence>
<feature type="region of interest" description="Disordered" evidence="1">
    <location>
        <begin position="55"/>
        <end position="76"/>
    </location>
</feature>
<feature type="region of interest" description="Disordered" evidence="1">
    <location>
        <begin position="1"/>
        <end position="29"/>
    </location>
</feature>
<evidence type="ECO:0000313" key="3">
    <source>
        <dbReference type="EMBL" id="KAK7509175.1"/>
    </source>
</evidence>
<name>A0ABR1KAK1_9PEZI</name>
<comment type="caution">
    <text evidence="3">The sequence shown here is derived from an EMBL/GenBank/DDBJ whole genome shotgun (WGS) entry which is preliminary data.</text>
</comment>
<keyword evidence="2" id="KW-0812">Transmembrane</keyword>
<keyword evidence="2" id="KW-0472">Membrane</keyword>
<accession>A0ABR1KAK1</accession>
<reference evidence="3 4" key="1">
    <citation type="submission" date="2024-04" db="EMBL/GenBank/DDBJ databases">
        <title>Phyllosticta paracitricarpa is synonymous to the EU quarantine fungus P. citricarpa based on phylogenomic analyses.</title>
        <authorList>
            <consortium name="Lawrence Berkeley National Laboratory"/>
            <person name="Van Ingen-Buijs V.A."/>
            <person name="Van Westerhoven A.C."/>
            <person name="Haridas S."/>
            <person name="Skiadas P."/>
            <person name="Martin F."/>
            <person name="Groenewald J.Z."/>
            <person name="Crous P.W."/>
            <person name="Seidl M.F."/>
        </authorList>
    </citation>
    <scope>NUCLEOTIDE SEQUENCE [LARGE SCALE GENOMIC DNA]</scope>
    <source>
        <strain evidence="3 4">CBS 123371</strain>
    </source>
</reference>
<dbReference type="EMBL" id="JBBPHU010000019">
    <property type="protein sequence ID" value="KAK7509175.1"/>
    <property type="molecule type" value="Genomic_DNA"/>
</dbReference>
<evidence type="ECO:0000313" key="4">
    <source>
        <dbReference type="Proteomes" id="UP001363622"/>
    </source>
</evidence>